<dbReference type="Gene3D" id="3.30.360.10">
    <property type="entry name" value="Dihydrodipicolinate Reductase, domain 2"/>
    <property type="match status" value="1"/>
</dbReference>
<feature type="domain" description="Myo-inositol-1-phosphate synthase GAPDH-like" evidence="3">
    <location>
        <begin position="240"/>
        <end position="345"/>
    </location>
</feature>
<comment type="caution">
    <text evidence="4">The sequence shown here is derived from an EMBL/GenBank/DDBJ whole genome shotgun (WGS) entry which is preliminary data.</text>
</comment>
<comment type="similarity">
    <text evidence="1">Belongs to the myo-inositol 1-phosphate synthase family.</text>
</comment>
<keyword evidence="2" id="KW-0812">Transmembrane</keyword>
<evidence type="ECO:0000313" key="4">
    <source>
        <dbReference type="EMBL" id="GAA2390640.1"/>
    </source>
</evidence>
<dbReference type="EMBL" id="BAAATJ010000004">
    <property type="protein sequence ID" value="GAA2390640.1"/>
    <property type="molecule type" value="Genomic_DNA"/>
</dbReference>
<dbReference type="Pfam" id="PF07994">
    <property type="entry name" value="NAD_binding_5"/>
    <property type="match status" value="1"/>
</dbReference>
<dbReference type="InterPro" id="IPR002587">
    <property type="entry name" value="Myo-inos-1-P_Synthase"/>
</dbReference>
<protein>
    <submittedName>
        <fullName evidence="4">Inositol-3-phosphate synthase</fullName>
    </submittedName>
</protein>
<keyword evidence="2" id="KW-0472">Membrane</keyword>
<keyword evidence="2" id="KW-1133">Transmembrane helix</keyword>
<evidence type="ECO:0000256" key="1">
    <source>
        <dbReference type="ARBA" id="ARBA00010813"/>
    </source>
</evidence>
<accession>A0ABP5V2A2</accession>
<sequence>MNALTGKRPSRRRSGDEPLDRLGVAVVGLGGAVATTAVAGVELLRLGACGQDGLPLAARTDLVPYEALVFGGWDVSPDDLAKAAHLHQVLEPAQIEAVAPRLQRLRPWPAVADPDYCRRVTGANVVPSGGLREQTDRLREDLRRFRAERELDEVVVVNLASTERQPDPASPSLASPEAFEAALDGGSEAITPAMLYAYAALREGMAYVNFTPSVGADVPALTLLAERQGVPIAGKDGKTGQTMVKTVLAPALRSRALRVEGWYSTNLLGNRDGRALEDPGSLASKTAAKESVLDAVLGYPVEDHVVRIEYYRPRGDQKEAWDNIDLVGFLGRRMQMKIDFLCRDSVLAAPLVLELVRLLAEARRRGERGVQEQFGFFFKAPMTAGGRVPEHALHRQERALLDWLDGRAAQGGRP</sequence>
<proteinExistence type="inferred from homology"/>
<evidence type="ECO:0000259" key="3">
    <source>
        <dbReference type="Pfam" id="PF01658"/>
    </source>
</evidence>
<evidence type="ECO:0000256" key="2">
    <source>
        <dbReference type="SAM" id="Phobius"/>
    </source>
</evidence>
<dbReference type="InterPro" id="IPR013021">
    <property type="entry name" value="Myo-inos-1-P_Synthase_GAPDH"/>
</dbReference>
<organism evidence="4 5">
    <name type="scientific">Streptomyces glaucosporus</name>
    <dbReference type="NCBI Taxonomy" id="284044"/>
    <lineage>
        <taxon>Bacteria</taxon>
        <taxon>Bacillati</taxon>
        <taxon>Actinomycetota</taxon>
        <taxon>Actinomycetes</taxon>
        <taxon>Kitasatosporales</taxon>
        <taxon>Streptomycetaceae</taxon>
        <taxon>Streptomyces</taxon>
    </lineage>
</organism>
<dbReference type="SUPFAM" id="SSF55347">
    <property type="entry name" value="Glyceraldehyde-3-phosphate dehydrogenase-like, C-terminal domain"/>
    <property type="match status" value="1"/>
</dbReference>
<dbReference type="Pfam" id="PF01658">
    <property type="entry name" value="Inos-1-P_synth"/>
    <property type="match status" value="1"/>
</dbReference>
<dbReference type="PIRSF" id="PIRSF015578">
    <property type="entry name" value="Myoinos-ppht_syn"/>
    <property type="match status" value="1"/>
</dbReference>
<dbReference type="PANTHER" id="PTHR11510">
    <property type="entry name" value="MYO-INOSITOL-1 PHOSPHATE SYNTHASE"/>
    <property type="match status" value="1"/>
</dbReference>
<dbReference type="Gene3D" id="3.40.50.720">
    <property type="entry name" value="NAD(P)-binding Rossmann-like Domain"/>
    <property type="match status" value="1"/>
</dbReference>
<evidence type="ECO:0000313" key="5">
    <source>
        <dbReference type="Proteomes" id="UP001500058"/>
    </source>
</evidence>
<reference evidence="5" key="1">
    <citation type="journal article" date="2019" name="Int. J. Syst. Evol. Microbiol.">
        <title>The Global Catalogue of Microorganisms (GCM) 10K type strain sequencing project: providing services to taxonomists for standard genome sequencing and annotation.</title>
        <authorList>
            <consortium name="The Broad Institute Genomics Platform"/>
            <consortium name="The Broad Institute Genome Sequencing Center for Infectious Disease"/>
            <person name="Wu L."/>
            <person name="Ma J."/>
        </authorList>
    </citation>
    <scope>NUCLEOTIDE SEQUENCE [LARGE SCALE GENOMIC DNA]</scope>
    <source>
        <strain evidence="5">JCM 6921</strain>
    </source>
</reference>
<name>A0ABP5V2A2_9ACTN</name>
<keyword evidence="5" id="KW-1185">Reference proteome</keyword>
<dbReference type="SUPFAM" id="SSF51735">
    <property type="entry name" value="NAD(P)-binding Rossmann-fold domains"/>
    <property type="match status" value="1"/>
</dbReference>
<feature type="transmembrane region" description="Helical" evidence="2">
    <location>
        <begin position="21"/>
        <end position="41"/>
    </location>
</feature>
<dbReference type="RefSeq" id="WP_344629902.1">
    <property type="nucleotide sequence ID" value="NZ_BAAATJ010000004.1"/>
</dbReference>
<dbReference type="InterPro" id="IPR036291">
    <property type="entry name" value="NAD(P)-bd_dom_sf"/>
</dbReference>
<dbReference type="Proteomes" id="UP001500058">
    <property type="component" value="Unassembled WGS sequence"/>
</dbReference>
<gene>
    <name evidence="4" type="ORF">GCM10010420_13150</name>
</gene>